<keyword evidence="8" id="KW-0449">Lipoprotein</keyword>
<evidence type="ECO:0000313" key="12">
    <source>
        <dbReference type="Proteomes" id="UP000094578"/>
    </source>
</evidence>
<evidence type="ECO:0000256" key="8">
    <source>
        <dbReference type="ARBA" id="ARBA00023288"/>
    </source>
</evidence>
<comment type="caution">
    <text evidence="11">The sequence shown here is derived from an EMBL/GenBank/DDBJ whole genome shotgun (WGS) entry which is preliminary data.</text>
</comment>
<dbReference type="AlphaFoldDB" id="A0A1E3KWP1"/>
<dbReference type="GO" id="GO:0006817">
    <property type="term" value="P:phosphate ion transport"/>
    <property type="evidence" value="ECO:0007669"/>
    <property type="project" value="UniProtKB-KW"/>
</dbReference>
<keyword evidence="7" id="KW-0564">Palmitate</keyword>
<keyword evidence="5" id="KW-0592">Phosphate transport</keyword>
<comment type="function">
    <text evidence="1">Part of the ABC transporter complex PstSACB involved in phosphate import.</text>
</comment>
<organism evidence="11 12">
    <name type="scientific">Paenibacillus nuruki</name>
    <dbReference type="NCBI Taxonomy" id="1886670"/>
    <lineage>
        <taxon>Bacteria</taxon>
        <taxon>Bacillati</taxon>
        <taxon>Bacillota</taxon>
        <taxon>Bacilli</taxon>
        <taxon>Bacillales</taxon>
        <taxon>Paenibacillaceae</taxon>
        <taxon>Paenibacillus</taxon>
    </lineage>
</organism>
<evidence type="ECO:0000256" key="3">
    <source>
        <dbReference type="ARBA" id="ARBA00008725"/>
    </source>
</evidence>
<dbReference type="EMBL" id="MDER01000107">
    <property type="protein sequence ID" value="ODP25962.1"/>
    <property type="molecule type" value="Genomic_DNA"/>
</dbReference>
<feature type="transmembrane region" description="Helical" evidence="9">
    <location>
        <begin position="12"/>
        <end position="34"/>
    </location>
</feature>
<gene>
    <name evidence="11" type="ORF">PTI45_04693</name>
</gene>
<evidence type="ECO:0000256" key="4">
    <source>
        <dbReference type="ARBA" id="ARBA00011529"/>
    </source>
</evidence>
<keyword evidence="12" id="KW-1185">Reference proteome</keyword>
<evidence type="ECO:0000256" key="7">
    <source>
        <dbReference type="ARBA" id="ARBA00023139"/>
    </source>
</evidence>
<comment type="subcellular location">
    <subcellularLocation>
        <location evidence="2">Cell membrane</location>
        <topology evidence="2">Lipid-anchor</topology>
    </subcellularLocation>
</comment>
<dbReference type="InterPro" id="IPR024370">
    <property type="entry name" value="PBP_domain"/>
</dbReference>
<evidence type="ECO:0000256" key="2">
    <source>
        <dbReference type="ARBA" id="ARBA00004193"/>
    </source>
</evidence>
<dbReference type="Pfam" id="PF12849">
    <property type="entry name" value="PBP_like_2"/>
    <property type="match status" value="1"/>
</dbReference>
<dbReference type="STRING" id="1886670.PTI45_04693"/>
<keyword evidence="9" id="KW-1133">Transmembrane helix</keyword>
<dbReference type="Proteomes" id="UP000094578">
    <property type="component" value="Unassembled WGS sequence"/>
</dbReference>
<dbReference type="InterPro" id="IPR050811">
    <property type="entry name" value="Phosphate_ABC_transporter"/>
</dbReference>
<feature type="transmembrane region" description="Helical" evidence="9">
    <location>
        <begin position="70"/>
        <end position="90"/>
    </location>
</feature>
<evidence type="ECO:0000256" key="1">
    <source>
        <dbReference type="ARBA" id="ARBA00002841"/>
    </source>
</evidence>
<proteinExistence type="inferred from homology"/>
<dbReference type="PATRIC" id="fig|1886670.3.peg.4711"/>
<protein>
    <submittedName>
        <fullName evidence="11">Phosphate-binding protein PstS</fullName>
    </submittedName>
</protein>
<keyword evidence="9" id="KW-0472">Membrane</keyword>
<evidence type="ECO:0000259" key="10">
    <source>
        <dbReference type="Pfam" id="PF12849"/>
    </source>
</evidence>
<keyword evidence="9" id="KW-0812">Transmembrane</keyword>
<dbReference type="PANTHER" id="PTHR30570">
    <property type="entry name" value="PERIPLASMIC PHOSPHATE BINDING COMPONENT OF PHOSPHATE ABC TRANSPORTER"/>
    <property type="match status" value="1"/>
</dbReference>
<dbReference type="PANTHER" id="PTHR30570:SF1">
    <property type="entry name" value="PHOSPHATE-BINDING PROTEIN PSTS"/>
    <property type="match status" value="1"/>
</dbReference>
<sequence length="401" mass="44829">MLKEDKADHLFASFGAILAILFLAFVGLIVVALFSNSQPFYIPFIFVLAGAMIIAVILSNIQSIARHRFFPLAIKISLGLFVLTAVGYHIHRAYDQHLIVSEQDVNVDDYRPFADHTKVVTLDKPSTYTLSAQDQLPVLDGATALYPLYSAFVRAVYPANDYKPNDKKSSVRMTGTGQAYKQLIHHRVDMIFAAAPSKEQEKLAQAKGLQLNMQPIGREAFVFFVHKNNPVHSLTSAQIKQIYTGEITNWQQVGGNNDPIRAFQRPEDSGSQAMLRRWMGDQSPMTPIVDDVASGMGGIMEQTADYRNYKNAIGYSFHYFATQMNANADIRLLAVDGVYPDEASIRNESYPIITPFYAITASDRTAKDSTDTTNPNIQPFLNWILSEQGQQLVRKTGYFPI</sequence>
<evidence type="ECO:0000256" key="6">
    <source>
        <dbReference type="ARBA" id="ARBA00022729"/>
    </source>
</evidence>
<evidence type="ECO:0000256" key="5">
    <source>
        <dbReference type="ARBA" id="ARBA00022592"/>
    </source>
</evidence>
<dbReference type="SUPFAM" id="SSF53850">
    <property type="entry name" value="Periplasmic binding protein-like II"/>
    <property type="match status" value="1"/>
</dbReference>
<name>A0A1E3KWP1_9BACL</name>
<accession>A0A1E3KWP1</accession>
<keyword evidence="5" id="KW-0813">Transport</keyword>
<keyword evidence="6" id="KW-0732">Signal</keyword>
<reference evidence="11 12" key="1">
    <citation type="submission" date="2016-08" db="EMBL/GenBank/DDBJ databases">
        <title>Genome sequencing of Paenibacillus sp. TI45-13ar, isolated from Korean traditional nuruk.</title>
        <authorList>
            <person name="Kim S.-J."/>
        </authorList>
    </citation>
    <scope>NUCLEOTIDE SEQUENCE [LARGE SCALE GENOMIC DNA]</scope>
    <source>
        <strain evidence="11 12">TI45-13ar</strain>
    </source>
</reference>
<evidence type="ECO:0000256" key="9">
    <source>
        <dbReference type="SAM" id="Phobius"/>
    </source>
</evidence>
<dbReference type="GO" id="GO:0005886">
    <property type="term" value="C:plasma membrane"/>
    <property type="evidence" value="ECO:0007669"/>
    <property type="project" value="UniProtKB-SubCell"/>
</dbReference>
<comment type="subunit">
    <text evidence="4">The complex is composed of two ATP-binding proteins (PstB), two transmembrane proteins (PstC and PstA) and a solute-binding protein (PstS).</text>
</comment>
<feature type="domain" description="PBP" evidence="10">
    <location>
        <begin position="140"/>
        <end position="387"/>
    </location>
</feature>
<feature type="transmembrane region" description="Helical" evidence="9">
    <location>
        <begin position="40"/>
        <end position="58"/>
    </location>
</feature>
<comment type="similarity">
    <text evidence="3">Belongs to the PstS family.</text>
</comment>
<dbReference type="Gene3D" id="3.40.190.10">
    <property type="entry name" value="Periplasmic binding protein-like II"/>
    <property type="match status" value="2"/>
</dbReference>
<evidence type="ECO:0000313" key="11">
    <source>
        <dbReference type="EMBL" id="ODP25962.1"/>
    </source>
</evidence>